<dbReference type="FunFam" id="1.20.1250.20:FF:001092">
    <property type="entry name" value="Solute carrier family 37 member 4b"/>
    <property type="match status" value="1"/>
</dbReference>
<evidence type="ECO:0000313" key="7">
    <source>
        <dbReference type="Proteomes" id="UP000007635"/>
    </source>
</evidence>
<dbReference type="GeneTree" id="ENSGT00940000165554"/>
<dbReference type="InterPro" id="IPR036259">
    <property type="entry name" value="MFS_trans_sf"/>
</dbReference>
<evidence type="ECO:0000313" key="6">
    <source>
        <dbReference type="Ensembl" id="ENSGACP00000057150.1"/>
    </source>
</evidence>
<evidence type="ECO:0000256" key="3">
    <source>
        <dbReference type="ARBA" id="ARBA00022989"/>
    </source>
</evidence>
<keyword evidence="4 5" id="KW-0472">Membrane</keyword>
<dbReference type="PANTHER" id="PTHR43184:SF12">
    <property type="entry name" value="SUGAR PHOSPHATE EXCHANGER 3"/>
    <property type="match status" value="1"/>
</dbReference>
<name>A0AAQ4R206_GASAC</name>
<dbReference type="Proteomes" id="UP000007635">
    <property type="component" value="Chromosome IV"/>
</dbReference>
<evidence type="ECO:0000256" key="1">
    <source>
        <dbReference type="ARBA" id="ARBA00004141"/>
    </source>
</evidence>
<dbReference type="Ensembl" id="ENSGACT00000041996.1">
    <property type="protein sequence ID" value="ENSGACP00000057150.1"/>
    <property type="gene ID" value="ENSGACG00000018953.2"/>
</dbReference>
<dbReference type="Gene3D" id="1.20.1250.20">
    <property type="entry name" value="MFS general substrate transporter like domains"/>
    <property type="match status" value="1"/>
</dbReference>
<reference evidence="6" key="3">
    <citation type="submission" date="2025-09" db="UniProtKB">
        <authorList>
            <consortium name="Ensembl"/>
        </authorList>
    </citation>
    <scope>IDENTIFICATION</scope>
</reference>
<comment type="subcellular location">
    <subcellularLocation>
        <location evidence="1">Membrane</location>
        <topology evidence="1">Multi-pass membrane protein</topology>
    </subcellularLocation>
</comment>
<dbReference type="AlphaFoldDB" id="A0AAQ4R206"/>
<evidence type="ECO:0000256" key="4">
    <source>
        <dbReference type="ARBA" id="ARBA00023136"/>
    </source>
</evidence>
<dbReference type="GO" id="GO:0005789">
    <property type="term" value="C:endoplasmic reticulum membrane"/>
    <property type="evidence" value="ECO:0007669"/>
    <property type="project" value="TreeGrafter"/>
</dbReference>
<accession>A0AAQ4R206</accession>
<reference evidence="6" key="2">
    <citation type="submission" date="2025-08" db="UniProtKB">
        <authorList>
            <consortium name="Ensembl"/>
        </authorList>
    </citation>
    <scope>IDENTIFICATION</scope>
</reference>
<evidence type="ECO:0008006" key="8">
    <source>
        <dbReference type="Google" id="ProtNLM"/>
    </source>
</evidence>
<reference evidence="6 7" key="1">
    <citation type="journal article" date="2021" name="G3 (Bethesda)">
        <title>Improved contiguity of the threespine stickleback genome using long-read sequencing.</title>
        <authorList>
            <person name="Nath S."/>
            <person name="Shaw D.E."/>
            <person name="White M.A."/>
        </authorList>
    </citation>
    <scope>NUCLEOTIDE SEQUENCE [LARGE SCALE GENOMIC DNA]</scope>
    <source>
        <strain evidence="6 7">Lake Benthic</strain>
    </source>
</reference>
<evidence type="ECO:0000256" key="2">
    <source>
        <dbReference type="ARBA" id="ARBA00022692"/>
    </source>
</evidence>
<evidence type="ECO:0000256" key="5">
    <source>
        <dbReference type="SAM" id="Phobius"/>
    </source>
</evidence>
<dbReference type="PANTHER" id="PTHR43184">
    <property type="entry name" value="MAJOR FACILITATOR SUPERFAMILY TRANSPORTER 16, ISOFORM B"/>
    <property type="match status" value="1"/>
</dbReference>
<keyword evidence="3 5" id="KW-1133">Transmembrane helix</keyword>
<feature type="transmembrane region" description="Helical" evidence="5">
    <location>
        <begin position="12"/>
        <end position="30"/>
    </location>
</feature>
<organism evidence="6 7">
    <name type="scientific">Gasterosteus aculeatus aculeatus</name>
    <name type="common">three-spined stickleback</name>
    <dbReference type="NCBI Taxonomy" id="481459"/>
    <lineage>
        <taxon>Eukaryota</taxon>
        <taxon>Metazoa</taxon>
        <taxon>Chordata</taxon>
        <taxon>Craniata</taxon>
        <taxon>Vertebrata</taxon>
        <taxon>Euteleostomi</taxon>
        <taxon>Actinopterygii</taxon>
        <taxon>Neopterygii</taxon>
        <taxon>Teleostei</taxon>
        <taxon>Neoteleostei</taxon>
        <taxon>Acanthomorphata</taxon>
        <taxon>Eupercaria</taxon>
        <taxon>Perciformes</taxon>
        <taxon>Cottioidei</taxon>
        <taxon>Gasterosteales</taxon>
        <taxon>Gasterosteidae</taxon>
        <taxon>Gasterosteus</taxon>
    </lineage>
</organism>
<feature type="transmembrane region" description="Helical" evidence="5">
    <location>
        <begin position="78"/>
        <end position="99"/>
    </location>
</feature>
<sequence>MPPSCCGYLSQYTHHHLVVFLLTFFSYVLLHASRKTFSNVKVSISAQWTPSVQNGSAFSPGETWEDHRMFSDERNATLFLGALDSIFLFSYAVGLYLSGVVGDRFNLRYVLCFGLCGSAAVVSTRRPGVRLFIERVKWCIPIDGHFLNGKY</sequence>
<protein>
    <recommendedName>
        <fullName evidence="8">Major facilitator superfamily (MFS) profile domain-containing protein</fullName>
    </recommendedName>
</protein>
<feature type="transmembrane region" description="Helical" evidence="5">
    <location>
        <begin position="105"/>
        <end position="122"/>
    </location>
</feature>
<dbReference type="SUPFAM" id="SSF103473">
    <property type="entry name" value="MFS general substrate transporter"/>
    <property type="match status" value="1"/>
</dbReference>
<keyword evidence="7" id="KW-1185">Reference proteome</keyword>
<proteinExistence type="predicted"/>
<keyword evidence="2 5" id="KW-0812">Transmembrane</keyword>